<organism evidence="2 3">
    <name type="scientific">Ascodesmis nigricans</name>
    <dbReference type="NCBI Taxonomy" id="341454"/>
    <lineage>
        <taxon>Eukaryota</taxon>
        <taxon>Fungi</taxon>
        <taxon>Dikarya</taxon>
        <taxon>Ascomycota</taxon>
        <taxon>Pezizomycotina</taxon>
        <taxon>Pezizomycetes</taxon>
        <taxon>Pezizales</taxon>
        <taxon>Ascodesmidaceae</taxon>
        <taxon>Ascodesmis</taxon>
    </lineage>
</organism>
<dbReference type="InParanoid" id="A0A4S2MRP5"/>
<evidence type="ECO:0000313" key="2">
    <source>
        <dbReference type="EMBL" id="TGZ77767.1"/>
    </source>
</evidence>
<gene>
    <name evidence="2" type="ORF">EX30DRAFT_343839</name>
</gene>
<feature type="signal peptide" evidence="1">
    <location>
        <begin position="1"/>
        <end position="24"/>
    </location>
</feature>
<name>A0A4S2MRP5_9PEZI</name>
<dbReference type="AlphaFoldDB" id="A0A4S2MRP5"/>
<proteinExistence type="predicted"/>
<dbReference type="EMBL" id="ML220149">
    <property type="protein sequence ID" value="TGZ77767.1"/>
    <property type="molecule type" value="Genomic_DNA"/>
</dbReference>
<keyword evidence="3" id="KW-1185">Reference proteome</keyword>
<evidence type="ECO:0000256" key="1">
    <source>
        <dbReference type="SAM" id="SignalP"/>
    </source>
</evidence>
<dbReference type="Proteomes" id="UP000298138">
    <property type="component" value="Unassembled WGS sequence"/>
</dbReference>
<evidence type="ECO:0000313" key="3">
    <source>
        <dbReference type="Proteomes" id="UP000298138"/>
    </source>
</evidence>
<feature type="chain" id="PRO_5020592615" evidence="1">
    <location>
        <begin position="25"/>
        <end position="85"/>
    </location>
</feature>
<sequence>MLILSVLVAVEPLLMLLIVRPTRKYSIVPKELMMGLSGWQRREREKEMVHDDGHRYIDTHLPTPLHLRVYDTIRMELQYSTAQDG</sequence>
<keyword evidence="1" id="KW-0732">Signal</keyword>
<reference evidence="2 3" key="1">
    <citation type="submission" date="2019-04" db="EMBL/GenBank/DDBJ databases">
        <title>Comparative genomics and transcriptomics to analyze fruiting body development in filamentous ascomycetes.</title>
        <authorList>
            <consortium name="DOE Joint Genome Institute"/>
            <person name="Lutkenhaus R."/>
            <person name="Traeger S."/>
            <person name="Breuer J."/>
            <person name="Kuo A."/>
            <person name="Lipzen A."/>
            <person name="Pangilinan J."/>
            <person name="Dilworth D."/>
            <person name="Sandor L."/>
            <person name="Poggeler S."/>
            <person name="Barry K."/>
            <person name="Grigoriev I.V."/>
            <person name="Nowrousian M."/>
        </authorList>
    </citation>
    <scope>NUCLEOTIDE SEQUENCE [LARGE SCALE GENOMIC DNA]</scope>
    <source>
        <strain evidence="2 3">CBS 389.68</strain>
    </source>
</reference>
<protein>
    <submittedName>
        <fullName evidence="2">Uncharacterized protein</fullName>
    </submittedName>
</protein>
<accession>A0A4S2MRP5</accession>